<gene>
    <name evidence="1" type="ORF">EJ04DRAFT_506039</name>
</gene>
<dbReference type="Proteomes" id="UP000799444">
    <property type="component" value="Unassembled WGS sequence"/>
</dbReference>
<evidence type="ECO:0008006" key="3">
    <source>
        <dbReference type="Google" id="ProtNLM"/>
    </source>
</evidence>
<evidence type="ECO:0000313" key="1">
    <source>
        <dbReference type="EMBL" id="KAF2727210.1"/>
    </source>
</evidence>
<dbReference type="EMBL" id="ML996346">
    <property type="protein sequence ID" value="KAF2727210.1"/>
    <property type="molecule type" value="Genomic_DNA"/>
</dbReference>
<protein>
    <recommendedName>
        <fullName evidence="3">Reverse transcriptase</fullName>
    </recommendedName>
</protein>
<sequence>MFQYDATNAFLNAKIDRLVYVHTPIGFVDQLGRLRQRRERNRGFHFKRKWRSWTVSQCQALQGPGDWWRAALCRWSAEESVSEQRSSYGTGDCPIDRSIGAYLIRFLAA</sequence>
<name>A0A9P4QK72_9PLEO</name>
<keyword evidence="2" id="KW-1185">Reference proteome</keyword>
<dbReference type="AlphaFoldDB" id="A0A9P4QK72"/>
<comment type="caution">
    <text evidence="1">The sequence shown here is derived from an EMBL/GenBank/DDBJ whole genome shotgun (WGS) entry which is preliminary data.</text>
</comment>
<organism evidence="1 2">
    <name type="scientific">Polyplosphaeria fusca</name>
    <dbReference type="NCBI Taxonomy" id="682080"/>
    <lineage>
        <taxon>Eukaryota</taxon>
        <taxon>Fungi</taxon>
        <taxon>Dikarya</taxon>
        <taxon>Ascomycota</taxon>
        <taxon>Pezizomycotina</taxon>
        <taxon>Dothideomycetes</taxon>
        <taxon>Pleosporomycetidae</taxon>
        <taxon>Pleosporales</taxon>
        <taxon>Tetraplosphaeriaceae</taxon>
        <taxon>Polyplosphaeria</taxon>
    </lineage>
</organism>
<accession>A0A9P4QK72</accession>
<proteinExistence type="predicted"/>
<evidence type="ECO:0000313" key="2">
    <source>
        <dbReference type="Proteomes" id="UP000799444"/>
    </source>
</evidence>
<reference evidence="1" key="1">
    <citation type="journal article" date="2020" name="Stud. Mycol.">
        <title>101 Dothideomycetes genomes: a test case for predicting lifestyles and emergence of pathogens.</title>
        <authorList>
            <person name="Haridas S."/>
            <person name="Albert R."/>
            <person name="Binder M."/>
            <person name="Bloem J."/>
            <person name="Labutti K."/>
            <person name="Salamov A."/>
            <person name="Andreopoulos B."/>
            <person name="Baker S."/>
            <person name="Barry K."/>
            <person name="Bills G."/>
            <person name="Bluhm B."/>
            <person name="Cannon C."/>
            <person name="Castanera R."/>
            <person name="Culley D."/>
            <person name="Daum C."/>
            <person name="Ezra D."/>
            <person name="Gonzalez J."/>
            <person name="Henrissat B."/>
            <person name="Kuo A."/>
            <person name="Liang C."/>
            <person name="Lipzen A."/>
            <person name="Lutzoni F."/>
            <person name="Magnuson J."/>
            <person name="Mondo S."/>
            <person name="Nolan M."/>
            <person name="Ohm R."/>
            <person name="Pangilinan J."/>
            <person name="Park H.-J."/>
            <person name="Ramirez L."/>
            <person name="Alfaro M."/>
            <person name="Sun H."/>
            <person name="Tritt A."/>
            <person name="Yoshinaga Y."/>
            <person name="Zwiers L.-H."/>
            <person name="Turgeon B."/>
            <person name="Goodwin S."/>
            <person name="Spatafora J."/>
            <person name="Crous P."/>
            <person name="Grigoriev I."/>
        </authorList>
    </citation>
    <scope>NUCLEOTIDE SEQUENCE</scope>
    <source>
        <strain evidence="1">CBS 125425</strain>
    </source>
</reference>